<dbReference type="GO" id="GO:0098998">
    <property type="term" value="C:extrinsic component of postsynaptic early endosome membrane"/>
    <property type="evidence" value="ECO:0007669"/>
    <property type="project" value="TreeGrafter"/>
</dbReference>
<evidence type="ECO:0000256" key="2">
    <source>
        <dbReference type="SAM" id="MobiDB-lite"/>
    </source>
</evidence>
<feature type="region of interest" description="Disordered" evidence="2">
    <location>
        <begin position="445"/>
        <end position="475"/>
    </location>
</feature>
<evidence type="ECO:0000313" key="4">
    <source>
        <dbReference type="Proteomes" id="UP000694388"/>
    </source>
</evidence>
<dbReference type="GO" id="GO:0099158">
    <property type="term" value="P:regulation of recycling endosome localization within postsynapse"/>
    <property type="evidence" value="ECO:0007669"/>
    <property type="project" value="TreeGrafter"/>
</dbReference>
<dbReference type="Proteomes" id="UP000694388">
    <property type="component" value="Unplaced"/>
</dbReference>
<dbReference type="OMA" id="FLLVQEQ"/>
<keyword evidence="1" id="KW-0175">Coiled coil</keyword>
<sequence>MLQGKLKSQEDDFGLQNSTLLQELTRICGQLEKMEAENSFLKSKRETSNEGLGQQPENWVLEQGFEGNTHTVALPPSEGVQLAERALCARCCASEEQTAETNERMHTLIADNEALKISMAALEQIQSTQTEEIMILKDQNSSLTSEVCQLQEVKNELLVQNEALNMNSQELHRSQNLHQEQKQIRDDQVITLRKDLEESQKELLRSQNLHQEQKQVLEDQVTALWKDLEESQKVAVKRKSMLDELAIQAQQDKNQYKNELSDVKLQHEKEILVVRAKYEKELRNLHEENGKIAENLHSQLKNEKMKTKELESLNETVESLKAQITALDGSKGWFERRLEEEEELNKSLKMEHENRVHELEEMQRQTCQHKDEEICAGKEETRIVQEKNEELLKDMESLKQEMKDMMDQQKILEKKGISALKDLKRQLHGERKRGDRLQERLQELLTNSKGRPGLDDLGLADVGSPNRAQTGDSSSISSFSYHEILREQPISNKTDSPLSVRPAELSDDEVSDLFQRVAELQQEKWNLEEKVKHLEASSSSMAEDICKKRAIIETYVMESKTDVGSTHTHSDRPTFVSVFRDLVKTGDEGVKDMNKKLQHLLEEQLTKNMHLQKDMEHLSQELVQLKGCGESPHVCLPKSL</sequence>
<reference evidence="3" key="2">
    <citation type="submission" date="2025-09" db="UniProtKB">
        <authorList>
            <consortium name="Ensembl"/>
        </authorList>
    </citation>
    <scope>IDENTIFICATION</scope>
</reference>
<dbReference type="PANTHER" id="PTHR18978">
    <property type="entry name" value="GRIP-1 ASSOCIATED PROTEIN 1"/>
    <property type="match status" value="1"/>
</dbReference>
<name>A0A8C4QUW1_EPTBU</name>
<dbReference type="GO" id="GO:0098837">
    <property type="term" value="C:postsynaptic recycling endosome"/>
    <property type="evidence" value="ECO:0007669"/>
    <property type="project" value="TreeGrafter"/>
</dbReference>
<feature type="coiled-coil region" evidence="1">
    <location>
        <begin position="594"/>
        <end position="621"/>
    </location>
</feature>
<keyword evidence="4" id="KW-1185">Reference proteome</keyword>
<protein>
    <submittedName>
        <fullName evidence="3">GRIP1 associated protein 1</fullName>
    </submittedName>
</protein>
<organism evidence="3 4">
    <name type="scientific">Eptatretus burgeri</name>
    <name type="common">Inshore hagfish</name>
    <dbReference type="NCBI Taxonomy" id="7764"/>
    <lineage>
        <taxon>Eukaryota</taxon>
        <taxon>Metazoa</taxon>
        <taxon>Chordata</taxon>
        <taxon>Craniata</taxon>
        <taxon>Vertebrata</taxon>
        <taxon>Cyclostomata</taxon>
        <taxon>Myxini</taxon>
        <taxon>Myxiniformes</taxon>
        <taxon>Myxinidae</taxon>
        <taxon>Eptatretinae</taxon>
        <taxon>Eptatretus</taxon>
    </lineage>
</organism>
<evidence type="ECO:0000313" key="3">
    <source>
        <dbReference type="Ensembl" id="ENSEBUP00000020869.1"/>
    </source>
</evidence>
<dbReference type="PANTHER" id="PTHR18978:SF1">
    <property type="entry name" value="GRIP1-ASSOCIATED PROTEIN 1"/>
    <property type="match status" value="1"/>
</dbReference>
<dbReference type="GO" id="GO:0098887">
    <property type="term" value="P:neurotransmitter receptor transport, endosome to postsynaptic membrane"/>
    <property type="evidence" value="ECO:0007669"/>
    <property type="project" value="TreeGrafter"/>
</dbReference>
<dbReference type="AlphaFoldDB" id="A0A8C4QUW1"/>
<dbReference type="GO" id="GO:0099152">
    <property type="term" value="P:regulation of neurotransmitter receptor transport, endosome to postsynaptic membrane"/>
    <property type="evidence" value="ECO:0007669"/>
    <property type="project" value="TreeGrafter"/>
</dbReference>
<dbReference type="GO" id="GO:0098978">
    <property type="term" value="C:glutamatergic synapse"/>
    <property type="evidence" value="ECO:0007669"/>
    <property type="project" value="TreeGrafter"/>
</dbReference>
<dbReference type="GeneTree" id="ENSGT00720000108868"/>
<feature type="coiled-coil region" evidence="1">
    <location>
        <begin position="503"/>
        <end position="537"/>
    </location>
</feature>
<dbReference type="GO" id="GO:1905244">
    <property type="term" value="P:regulation of modification of synaptic structure"/>
    <property type="evidence" value="ECO:0007669"/>
    <property type="project" value="TreeGrafter"/>
</dbReference>
<dbReference type="InterPro" id="IPR026204">
    <property type="entry name" value="GRIPAP1"/>
</dbReference>
<accession>A0A8C4QUW1</accession>
<dbReference type="Ensembl" id="ENSEBUT00000021445.1">
    <property type="protein sequence ID" value="ENSEBUP00000020869.1"/>
    <property type="gene ID" value="ENSEBUG00000012897.1"/>
</dbReference>
<evidence type="ECO:0000256" key="1">
    <source>
        <dbReference type="SAM" id="Coils"/>
    </source>
</evidence>
<proteinExistence type="predicted"/>
<reference evidence="3" key="1">
    <citation type="submission" date="2025-08" db="UniProtKB">
        <authorList>
            <consortium name="Ensembl"/>
        </authorList>
    </citation>
    <scope>IDENTIFICATION</scope>
</reference>